<name>A0A7W3W5R2_9PSEU</name>
<keyword evidence="3" id="KW-1185">Reference proteome</keyword>
<reference evidence="2 3" key="1">
    <citation type="submission" date="2020-08" db="EMBL/GenBank/DDBJ databases">
        <title>Amycolatopsis sp. nov. DR6-1 isolated from Dendrobium heterocarpum.</title>
        <authorList>
            <person name="Tedsree N."/>
            <person name="Kuncharoen N."/>
            <person name="Likhitwitayawuid K."/>
            <person name="Tanasupawat S."/>
        </authorList>
    </citation>
    <scope>NUCLEOTIDE SEQUENCE [LARGE SCALE GENOMIC DNA]</scope>
    <source>
        <strain evidence="2 3">DR6-1</strain>
    </source>
</reference>
<sequence>MHKHCDDPLAVTTALDDRVLQVHFADGDPMGWAVVDRSRPGDQVWLDRSFDGGATWDGGAQLGFTTAPSGVGGWRTQMYNNDDWNNRGVGALRACGSAVGTGRSLAPLGRAPAGTRRTTRKRRRPR</sequence>
<protein>
    <submittedName>
        <fullName evidence="2">Uncharacterized protein</fullName>
    </submittedName>
</protein>
<evidence type="ECO:0000313" key="2">
    <source>
        <dbReference type="EMBL" id="MBB1159228.1"/>
    </source>
</evidence>
<dbReference type="EMBL" id="JACGZW010000018">
    <property type="protein sequence ID" value="MBB1159228.1"/>
    <property type="molecule type" value="Genomic_DNA"/>
</dbReference>
<gene>
    <name evidence="2" type="ORF">H4281_39320</name>
</gene>
<comment type="caution">
    <text evidence="2">The sequence shown here is derived from an EMBL/GenBank/DDBJ whole genome shotgun (WGS) entry which is preliminary data.</text>
</comment>
<accession>A0A7W3W5R2</accession>
<dbReference type="AlphaFoldDB" id="A0A7W3W5R2"/>
<feature type="compositionally biased region" description="Basic residues" evidence="1">
    <location>
        <begin position="117"/>
        <end position="126"/>
    </location>
</feature>
<proteinExistence type="predicted"/>
<evidence type="ECO:0000256" key="1">
    <source>
        <dbReference type="SAM" id="MobiDB-lite"/>
    </source>
</evidence>
<evidence type="ECO:0000313" key="3">
    <source>
        <dbReference type="Proteomes" id="UP000526734"/>
    </source>
</evidence>
<dbReference type="Proteomes" id="UP000526734">
    <property type="component" value="Unassembled WGS sequence"/>
</dbReference>
<feature type="region of interest" description="Disordered" evidence="1">
    <location>
        <begin position="102"/>
        <end position="126"/>
    </location>
</feature>
<dbReference type="RefSeq" id="WP_182895923.1">
    <property type="nucleotide sequence ID" value="NZ_JACGZW010000018.1"/>
</dbReference>
<organism evidence="2 3">
    <name type="scientific">Amycolatopsis dendrobii</name>
    <dbReference type="NCBI Taxonomy" id="2760662"/>
    <lineage>
        <taxon>Bacteria</taxon>
        <taxon>Bacillati</taxon>
        <taxon>Actinomycetota</taxon>
        <taxon>Actinomycetes</taxon>
        <taxon>Pseudonocardiales</taxon>
        <taxon>Pseudonocardiaceae</taxon>
        <taxon>Amycolatopsis</taxon>
    </lineage>
</organism>